<dbReference type="Pfam" id="PF13460">
    <property type="entry name" value="NAD_binding_10"/>
    <property type="match status" value="2"/>
</dbReference>
<dbReference type="InterPro" id="IPR013857">
    <property type="entry name" value="NADH-UbQ_OxRdtase-assoc_prot30"/>
</dbReference>
<name>A0A480AAZ1_9CYAN</name>
<evidence type="ECO:0000259" key="2">
    <source>
        <dbReference type="Pfam" id="PF13460"/>
    </source>
</evidence>
<keyword evidence="3" id="KW-0830">Ubiquinone</keyword>
<dbReference type="AlphaFoldDB" id="A0A480AAZ1"/>
<dbReference type="SUPFAM" id="SSF51735">
    <property type="entry name" value="NAD(P)-binding Rossmann-fold domains"/>
    <property type="match status" value="1"/>
</dbReference>
<gene>
    <name evidence="3" type="ORF">SR1949_43990</name>
</gene>
<protein>
    <submittedName>
        <fullName evidence="3">NADH:ubiquinone oxidoreductase complex I intermediate-associated protein 30</fullName>
    </submittedName>
</protein>
<comment type="caution">
    <text evidence="3">The sequence shown here is derived from an EMBL/GenBank/DDBJ whole genome shotgun (WGS) entry which is preliminary data.</text>
</comment>
<dbReference type="InterPro" id="IPR016040">
    <property type="entry name" value="NAD(P)-bd_dom"/>
</dbReference>
<feature type="domain" description="NAD(P)-binding" evidence="2">
    <location>
        <begin position="359"/>
        <end position="467"/>
    </location>
</feature>
<organism evidence="3 4">
    <name type="scientific">Sphaerospermopsis reniformis</name>
    <dbReference type="NCBI Taxonomy" id="531300"/>
    <lineage>
        <taxon>Bacteria</taxon>
        <taxon>Bacillati</taxon>
        <taxon>Cyanobacteriota</taxon>
        <taxon>Cyanophyceae</taxon>
        <taxon>Nostocales</taxon>
        <taxon>Aphanizomenonaceae</taxon>
        <taxon>Sphaerospermopsis</taxon>
    </lineage>
</organism>
<evidence type="ECO:0000313" key="3">
    <source>
        <dbReference type="EMBL" id="GCL39274.1"/>
    </source>
</evidence>
<dbReference type="InterPro" id="IPR008979">
    <property type="entry name" value="Galactose-bd-like_sf"/>
</dbReference>
<dbReference type="InterPro" id="IPR036291">
    <property type="entry name" value="NAD(P)-bd_dom_sf"/>
</dbReference>
<dbReference type="Gene3D" id="3.40.50.720">
    <property type="entry name" value="NAD(P)-binding Rossmann-like Domain"/>
    <property type="match status" value="2"/>
</dbReference>
<proteinExistence type="predicted"/>
<feature type="domain" description="NAD(P)-binding" evidence="2">
    <location>
        <begin position="59"/>
        <end position="174"/>
    </location>
</feature>
<dbReference type="PANTHER" id="PTHR15020">
    <property type="entry name" value="FLAVIN REDUCTASE-RELATED"/>
    <property type="match status" value="1"/>
</dbReference>
<dbReference type="PANTHER" id="PTHR15020:SF50">
    <property type="entry name" value="UPF0659 PROTEIN YMR090W"/>
    <property type="match status" value="1"/>
</dbReference>
<evidence type="ECO:0000313" key="4">
    <source>
        <dbReference type="Proteomes" id="UP000300142"/>
    </source>
</evidence>
<keyword evidence="4" id="KW-1185">Reference proteome</keyword>
<dbReference type="Pfam" id="PF08547">
    <property type="entry name" value="CIA30"/>
    <property type="match status" value="1"/>
</dbReference>
<sequence length="503" mass="55440">MTENNRHQSKLCRLIQTLTYFEVFPALNWVQNIFAKNRSQPIQNQPKGGNLMGIILVAGATGGVGKRVVQRLLAQGEKVRCLVRNIDQARSILGNEVDLVVGDITKPETLNDLVMSNIQGVVCCTAVRVQPVEGDTPDRAKYNQGVKFYQPEIVGETPENVEYRGVKNLVEAARRYLPNTGEKTIFDFTQSSEELTAQLKNIWGALDDVVMGGVSSSNFSILEKTALFAGNVSTANSGGFASVRTKNFAPAINLSGFTGVRLRVKGDGQRYKIFLRTENTWDGVGYSYSFDTVANTWIDVNIPFVNLTPVFRAKTVKDCPKIDQSKICSFQLMLSKFEYDGALNPQFSPGGFKLELESIKAYGGAGLSQFVLVSSAGVTRPGRPGINLEEEPPAVRLNDQLGGILTWKLKGEDSLRESGIPYTIIRPCALTEEAGGKELIFEQGDNIRGKISRNDVAEICVQSLKQPKAKNITFEVKEGENNVNSINWEQLFSQLQRDAVKII</sequence>
<dbReference type="EMBL" id="BJCE01000232">
    <property type="protein sequence ID" value="GCL39274.1"/>
    <property type="molecule type" value="Genomic_DNA"/>
</dbReference>
<dbReference type="Proteomes" id="UP000300142">
    <property type="component" value="Unassembled WGS sequence"/>
</dbReference>
<dbReference type="RefSeq" id="WP_137668900.1">
    <property type="nucleotide sequence ID" value="NZ_BJCE01000232.1"/>
</dbReference>
<evidence type="ECO:0000259" key="1">
    <source>
        <dbReference type="Pfam" id="PF08547"/>
    </source>
</evidence>
<dbReference type="SUPFAM" id="SSF49785">
    <property type="entry name" value="Galactose-binding domain-like"/>
    <property type="match status" value="1"/>
</dbReference>
<reference evidence="4" key="1">
    <citation type="submission" date="2019-02" db="EMBL/GenBank/DDBJ databases">
        <title>Draft genome sequence of Sphaerospermopsis reniformis NIES-1949.</title>
        <authorList>
            <person name="Yamaguchi H."/>
            <person name="Suzuki S."/>
            <person name="Kawachi M."/>
        </authorList>
    </citation>
    <scope>NUCLEOTIDE SEQUENCE [LARGE SCALE GENOMIC DNA]</scope>
    <source>
        <strain evidence="4">NIES-1949</strain>
    </source>
</reference>
<feature type="domain" description="NADH:ubiquinone oxidoreductase intermediate-associated protein 30" evidence="1">
    <location>
        <begin position="186"/>
        <end position="355"/>
    </location>
</feature>
<accession>A0A480AAZ1</accession>